<keyword evidence="3" id="KW-1185">Reference proteome</keyword>
<dbReference type="PANTHER" id="PTHR43581:SF4">
    <property type="entry name" value="ATP_GTP PHOSPHATASE"/>
    <property type="match status" value="1"/>
</dbReference>
<protein>
    <submittedName>
        <fullName evidence="2">AAA family ATPase</fullName>
    </submittedName>
</protein>
<dbReference type="InterPro" id="IPR051396">
    <property type="entry name" value="Bact_Antivir_Def_Nuclease"/>
</dbReference>
<dbReference type="InterPro" id="IPR027417">
    <property type="entry name" value="P-loop_NTPase"/>
</dbReference>
<evidence type="ECO:0000259" key="1">
    <source>
        <dbReference type="Pfam" id="PF02463"/>
    </source>
</evidence>
<dbReference type="Gene3D" id="3.40.50.300">
    <property type="entry name" value="P-loop containing nucleotide triphosphate hydrolases"/>
    <property type="match status" value="1"/>
</dbReference>
<dbReference type="PANTHER" id="PTHR43581">
    <property type="entry name" value="ATP/GTP PHOSPHATASE"/>
    <property type="match status" value="1"/>
</dbReference>
<accession>A0ABY4I143</accession>
<dbReference type="InterPro" id="IPR003395">
    <property type="entry name" value="RecF/RecN/SMC_N"/>
</dbReference>
<gene>
    <name evidence="2" type="ORF">MYF79_00670</name>
</gene>
<evidence type="ECO:0000313" key="2">
    <source>
        <dbReference type="EMBL" id="UPK69801.1"/>
    </source>
</evidence>
<dbReference type="EMBL" id="CP095855">
    <property type="protein sequence ID" value="UPK69801.1"/>
    <property type="molecule type" value="Genomic_DNA"/>
</dbReference>
<proteinExistence type="predicted"/>
<dbReference type="SUPFAM" id="SSF52540">
    <property type="entry name" value="P-loop containing nucleoside triphosphate hydrolases"/>
    <property type="match status" value="1"/>
</dbReference>
<dbReference type="Proteomes" id="UP000830198">
    <property type="component" value="Chromosome"/>
</dbReference>
<feature type="domain" description="RecF/RecN/SMC N-terminal" evidence="1">
    <location>
        <begin position="3"/>
        <end position="278"/>
    </location>
</feature>
<reference evidence="2 3" key="1">
    <citation type="submission" date="2022-04" db="EMBL/GenBank/DDBJ databases">
        <title>The arsenic-methylating capacity of Chitinophaga filiformis YT5 during chitin decomposition.</title>
        <authorList>
            <person name="Chen G."/>
            <person name="Liang Y."/>
        </authorList>
    </citation>
    <scope>NUCLEOTIDE SEQUENCE [LARGE SCALE GENOMIC DNA]</scope>
    <source>
        <strain evidence="2 3">YT5</strain>
    </source>
</reference>
<sequence length="544" mass="62628">MRITKLELGNFKRFSELTIEGIPSTSKLVLLIGSNGSGKSSIFDAFDFVRRRVTVDKEFVLINDIDIDEYHKKNNQEPKVNLVFTDGTQIGTGKNDAPGSRFGITEKFIGRSSIRIVPRIKNVGNIDAPVSNADAPASFIDVDERFNNDVTSYIQMIDNALREPVFSGRSADTLKIFQDFIRPLNNSLLNIFGGDEITTIQIAEYQNANAQTNPKLIFKKGNSKINYDLLSHGEKQVVILLLNFIVRKEQYKDAIIYIDEMDCHLNTSLQSRLLKEIVDTWIPEDAQLWTASHALGFIDFARSAENASIIDLDLLNFDIPQVITPEPKENLEVYDLAVPKETLQNILQGYKLVVVENQNDKHYNLALNGKGYFFLPAKDSREVFLTIKADQTKLGIRDRDYFRDDEIVSIRGKYPNLRILHYYAFENYIYHPDNIAELGWAGFDKQIYIQDITNQKNQKLHRILLSIATSRQTYVEFKDAIKNDEKAEPILQALESDEFETFYPFFSMKTYYSRIYIQPILNKYTISDLVKTNWFRNRIVELLK</sequence>
<name>A0ABY4I143_CHIFI</name>
<organism evidence="2 3">
    <name type="scientific">Chitinophaga filiformis</name>
    <name type="common">Myxococcus filiformis</name>
    <name type="synonym">Flexibacter filiformis</name>
    <dbReference type="NCBI Taxonomy" id="104663"/>
    <lineage>
        <taxon>Bacteria</taxon>
        <taxon>Pseudomonadati</taxon>
        <taxon>Bacteroidota</taxon>
        <taxon>Chitinophagia</taxon>
        <taxon>Chitinophagales</taxon>
        <taxon>Chitinophagaceae</taxon>
        <taxon>Chitinophaga</taxon>
    </lineage>
</organism>
<dbReference type="RefSeq" id="WP_247812068.1">
    <property type="nucleotide sequence ID" value="NZ_CP095855.1"/>
</dbReference>
<dbReference type="Pfam" id="PF02463">
    <property type="entry name" value="SMC_N"/>
    <property type="match status" value="1"/>
</dbReference>
<evidence type="ECO:0000313" key="3">
    <source>
        <dbReference type="Proteomes" id="UP000830198"/>
    </source>
</evidence>